<organism evidence="1 2">
    <name type="scientific">Meiothermus luteus</name>
    <dbReference type="NCBI Taxonomy" id="2026184"/>
    <lineage>
        <taxon>Bacteria</taxon>
        <taxon>Thermotogati</taxon>
        <taxon>Deinococcota</taxon>
        <taxon>Deinococci</taxon>
        <taxon>Thermales</taxon>
        <taxon>Thermaceae</taxon>
        <taxon>Meiothermus</taxon>
    </lineage>
</organism>
<dbReference type="Pfam" id="PF20001">
    <property type="entry name" value="DUF6428"/>
    <property type="match status" value="1"/>
</dbReference>
<dbReference type="RefSeq" id="WP_245958849.1">
    <property type="nucleotide sequence ID" value="NZ_QWKZ01000023.1"/>
</dbReference>
<accession>A0A399EUN9</accession>
<dbReference type="InterPro" id="IPR045534">
    <property type="entry name" value="DUF6428"/>
</dbReference>
<name>A0A399EUN9_9DEIN</name>
<gene>
    <name evidence="1" type="ORF">Mlute_01006</name>
</gene>
<evidence type="ECO:0000313" key="2">
    <source>
        <dbReference type="Proteomes" id="UP000265800"/>
    </source>
</evidence>
<sequence>MTLKAFLEAIAPYPEKRLVFFQGERIPGDYHLTEVICATYTSVECGGGVHAWRETVVQLMGPGPEDPQEYMRVLRIFSRASAAIGFFPETELRFEYGRPALRYRPERLTLRGRPGGSARPLGRCLQAP</sequence>
<comment type="caution">
    <text evidence="1">The sequence shown here is derived from an EMBL/GenBank/DDBJ whole genome shotgun (WGS) entry which is preliminary data.</text>
</comment>
<reference evidence="1 2" key="1">
    <citation type="submission" date="2018-08" db="EMBL/GenBank/DDBJ databases">
        <title>Meiothermus luteus KCTC 52599 genome sequencing project.</title>
        <authorList>
            <person name="Da Costa M.S."/>
            <person name="Albuquerque L."/>
            <person name="Raposo P."/>
            <person name="Froufe H.J.C."/>
            <person name="Barroso C.S."/>
            <person name="Egas C."/>
        </authorList>
    </citation>
    <scope>NUCLEOTIDE SEQUENCE [LARGE SCALE GENOMIC DNA]</scope>
    <source>
        <strain evidence="1 2">KCTC 52599</strain>
    </source>
</reference>
<evidence type="ECO:0000313" key="1">
    <source>
        <dbReference type="EMBL" id="RIH87323.1"/>
    </source>
</evidence>
<protein>
    <submittedName>
        <fullName evidence="1">Uncharacterized protein</fullName>
    </submittedName>
</protein>
<dbReference type="EMBL" id="QWKZ01000023">
    <property type="protein sequence ID" value="RIH87323.1"/>
    <property type="molecule type" value="Genomic_DNA"/>
</dbReference>
<dbReference type="Proteomes" id="UP000265800">
    <property type="component" value="Unassembled WGS sequence"/>
</dbReference>
<proteinExistence type="predicted"/>
<keyword evidence="2" id="KW-1185">Reference proteome</keyword>
<dbReference type="AlphaFoldDB" id="A0A399EUN9"/>